<name>A0A544QVE5_9FIRM</name>
<comment type="similarity">
    <text evidence="2 14">Belongs to the thiolase-like superfamily. FabH family.</text>
</comment>
<evidence type="ECO:0000256" key="13">
    <source>
        <dbReference type="ARBA" id="ARBA00052985"/>
    </source>
</evidence>
<comment type="catalytic activity">
    <reaction evidence="12">
        <text>2-methylpropanoyl-CoA + malonyl-[ACP] + H(+) = 4-methyl-3-oxopentanoyl-[ACP] + CO2 + CoA</text>
        <dbReference type="Rhea" id="RHEA:42268"/>
        <dbReference type="Rhea" id="RHEA-COMP:9623"/>
        <dbReference type="Rhea" id="RHEA-COMP:9940"/>
        <dbReference type="ChEBI" id="CHEBI:15378"/>
        <dbReference type="ChEBI" id="CHEBI:16526"/>
        <dbReference type="ChEBI" id="CHEBI:57287"/>
        <dbReference type="ChEBI" id="CHEBI:57338"/>
        <dbReference type="ChEBI" id="CHEBI:78449"/>
        <dbReference type="ChEBI" id="CHEBI:78820"/>
        <dbReference type="EC" id="2.3.1.300"/>
    </reaction>
    <physiologicalReaction direction="left-to-right" evidence="12">
        <dbReference type="Rhea" id="RHEA:42269"/>
    </physiologicalReaction>
</comment>
<dbReference type="GO" id="GO:0005737">
    <property type="term" value="C:cytoplasm"/>
    <property type="evidence" value="ECO:0007669"/>
    <property type="project" value="UniProtKB-SubCell"/>
</dbReference>
<organism evidence="17 18">
    <name type="scientific">Peptacetobacter hominis</name>
    <dbReference type="NCBI Taxonomy" id="2743610"/>
    <lineage>
        <taxon>Bacteria</taxon>
        <taxon>Bacillati</taxon>
        <taxon>Bacillota</taxon>
        <taxon>Clostridia</taxon>
        <taxon>Peptostreptococcales</taxon>
        <taxon>Peptostreptococcaceae</taxon>
        <taxon>Peptacetobacter</taxon>
    </lineage>
</organism>
<dbReference type="AlphaFoldDB" id="A0A544QVE5"/>
<evidence type="ECO:0000256" key="1">
    <source>
        <dbReference type="ARBA" id="ARBA00005194"/>
    </source>
</evidence>
<evidence type="ECO:0000256" key="2">
    <source>
        <dbReference type="ARBA" id="ARBA00008642"/>
    </source>
</evidence>
<dbReference type="EMBL" id="SGJB01000008">
    <property type="protein sequence ID" value="TQQ84668.1"/>
    <property type="molecule type" value="Genomic_DNA"/>
</dbReference>
<keyword evidence="3 14" id="KW-0444">Lipid biosynthesis</keyword>
<comment type="catalytic activity">
    <reaction evidence="10">
        <text>malonyl-[ACP] + acetyl-CoA + H(+) = 3-oxobutanoyl-[ACP] + CO2 + CoA</text>
        <dbReference type="Rhea" id="RHEA:12080"/>
        <dbReference type="Rhea" id="RHEA-COMP:9623"/>
        <dbReference type="Rhea" id="RHEA-COMP:9625"/>
        <dbReference type="ChEBI" id="CHEBI:15378"/>
        <dbReference type="ChEBI" id="CHEBI:16526"/>
        <dbReference type="ChEBI" id="CHEBI:57287"/>
        <dbReference type="ChEBI" id="CHEBI:57288"/>
        <dbReference type="ChEBI" id="CHEBI:78449"/>
        <dbReference type="ChEBI" id="CHEBI:78450"/>
        <dbReference type="EC" id="2.3.1.180"/>
    </reaction>
    <physiologicalReaction direction="left-to-right" evidence="10">
        <dbReference type="Rhea" id="RHEA:12081"/>
    </physiologicalReaction>
</comment>
<evidence type="ECO:0000256" key="4">
    <source>
        <dbReference type="ARBA" id="ARBA00022679"/>
    </source>
</evidence>
<feature type="domain" description="Beta-ketoacyl-[acyl-carrier-protein] synthase III N-terminal" evidence="16">
    <location>
        <begin position="108"/>
        <end position="185"/>
    </location>
</feature>
<evidence type="ECO:0000256" key="5">
    <source>
        <dbReference type="ARBA" id="ARBA00022832"/>
    </source>
</evidence>
<dbReference type="Gene3D" id="3.40.47.10">
    <property type="match status" value="1"/>
</dbReference>
<feature type="active site" evidence="14">
    <location>
        <position position="114"/>
    </location>
</feature>
<feature type="domain" description="Beta-ketoacyl-[acyl-carrier-protein] synthase III C-terminal" evidence="15">
    <location>
        <begin position="237"/>
        <end position="326"/>
    </location>
</feature>
<dbReference type="InterPro" id="IPR013747">
    <property type="entry name" value="ACP_syn_III_C"/>
</dbReference>
<dbReference type="EC" id="2.3.1.180" evidence="14"/>
<comment type="pathway">
    <text evidence="1 14">Lipid metabolism; fatty acid biosynthesis.</text>
</comment>
<dbReference type="GO" id="GO:0033818">
    <property type="term" value="F:beta-ketoacyl-acyl-carrier-protein synthase III activity"/>
    <property type="evidence" value="ECO:0007669"/>
    <property type="project" value="UniProtKB-UniRule"/>
</dbReference>
<dbReference type="InterPro" id="IPR013751">
    <property type="entry name" value="ACP_syn_III_N"/>
</dbReference>
<feature type="active site" evidence="14">
    <location>
        <position position="283"/>
    </location>
</feature>
<dbReference type="NCBIfam" id="TIGR00747">
    <property type="entry name" value="fabH"/>
    <property type="match status" value="1"/>
</dbReference>
<dbReference type="Proteomes" id="UP000317863">
    <property type="component" value="Unassembled WGS sequence"/>
</dbReference>
<dbReference type="PANTHER" id="PTHR43091:SF1">
    <property type="entry name" value="BETA-KETOACYL-[ACYL-CARRIER-PROTEIN] SYNTHASE III, CHLOROPLASTIC"/>
    <property type="match status" value="1"/>
</dbReference>
<evidence type="ECO:0000256" key="14">
    <source>
        <dbReference type="HAMAP-Rule" id="MF_01815"/>
    </source>
</evidence>
<evidence type="ECO:0000256" key="9">
    <source>
        <dbReference type="ARBA" id="ARBA00023315"/>
    </source>
</evidence>
<keyword evidence="4 14" id="KW-0808">Transferase</keyword>
<dbReference type="FunFam" id="3.40.47.10:FF:000004">
    <property type="entry name" value="3-oxoacyl-[acyl-carrier-protein] synthase 3"/>
    <property type="match status" value="1"/>
</dbReference>
<reference evidence="17 18" key="1">
    <citation type="submission" date="2019-02" db="EMBL/GenBank/DDBJ databases">
        <title>Peptostreptococcaceae bacterium ZHW00191 nov., a new bacterium isolated from the human gut.</title>
        <authorList>
            <person name="Zhou H.-W."/>
            <person name="Chen X.-J."/>
        </authorList>
    </citation>
    <scope>NUCLEOTIDE SEQUENCE [LARGE SCALE GENOMIC DNA]</scope>
    <source>
        <strain evidence="17 18">ZHW00191</strain>
    </source>
</reference>
<evidence type="ECO:0000256" key="3">
    <source>
        <dbReference type="ARBA" id="ARBA00022516"/>
    </source>
</evidence>
<protein>
    <recommendedName>
        <fullName evidence="14">Beta-ketoacyl-[acyl-carrier-protein] synthase III</fullName>
        <shortName evidence="14">Beta-ketoacyl-ACP synthase III</shortName>
        <shortName evidence="14">KAS III</shortName>
        <ecNumber evidence="14">2.3.1.180</ecNumber>
    </recommendedName>
    <alternativeName>
        <fullName evidence="14">3-oxoacyl-[acyl-carrier-protein] synthase 3</fullName>
    </alternativeName>
    <alternativeName>
        <fullName evidence="14">3-oxoacyl-[acyl-carrier-protein] synthase III</fullName>
    </alternativeName>
</protein>
<comment type="catalytic activity">
    <reaction evidence="11">
        <text>(2S)-2-methylbutanoyl-CoA + malonyl-[ACP] + H(+) = (4S)-4-methyl-3-oxohexanoyl-[ACP] + CO2 + CoA</text>
        <dbReference type="Rhea" id="RHEA:42276"/>
        <dbReference type="Rhea" id="RHEA-COMP:9623"/>
        <dbReference type="Rhea" id="RHEA-COMP:17148"/>
        <dbReference type="ChEBI" id="CHEBI:15378"/>
        <dbReference type="ChEBI" id="CHEBI:16526"/>
        <dbReference type="ChEBI" id="CHEBI:57287"/>
        <dbReference type="ChEBI" id="CHEBI:78449"/>
        <dbReference type="ChEBI" id="CHEBI:88166"/>
        <dbReference type="ChEBI" id="CHEBI:167462"/>
        <dbReference type="EC" id="2.3.1.300"/>
    </reaction>
    <physiologicalReaction direction="left-to-right" evidence="11">
        <dbReference type="Rhea" id="RHEA:42277"/>
    </physiologicalReaction>
</comment>
<keyword evidence="18" id="KW-1185">Reference proteome</keyword>
<keyword evidence="8 14" id="KW-0511">Multifunctional enzyme</keyword>
<dbReference type="CDD" id="cd00830">
    <property type="entry name" value="KAS_III"/>
    <property type="match status" value="1"/>
</dbReference>
<evidence type="ECO:0000313" key="18">
    <source>
        <dbReference type="Proteomes" id="UP000317863"/>
    </source>
</evidence>
<keyword evidence="6 14" id="KW-0443">Lipid metabolism</keyword>
<dbReference type="SUPFAM" id="SSF53901">
    <property type="entry name" value="Thiolase-like"/>
    <property type="match status" value="1"/>
</dbReference>
<evidence type="ECO:0000256" key="7">
    <source>
        <dbReference type="ARBA" id="ARBA00023160"/>
    </source>
</evidence>
<evidence type="ECO:0000256" key="12">
    <source>
        <dbReference type="ARBA" id="ARBA00052467"/>
    </source>
</evidence>
<comment type="domain">
    <text evidence="14">The last Arg residue of the ACP-binding site is essential for the weak association between ACP/AcpP and FabH.</text>
</comment>
<comment type="subcellular location">
    <subcellularLocation>
        <location evidence="14">Cytoplasm</location>
    </subcellularLocation>
</comment>
<keyword evidence="14" id="KW-0963">Cytoplasm</keyword>
<feature type="active site" evidence="14">
    <location>
        <position position="253"/>
    </location>
</feature>
<dbReference type="GO" id="GO:0004315">
    <property type="term" value="F:3-oxoacyl-[acyl-carrier-protein] synthase activity"/>
    <property type="evidence" value="ECO:0007669"/>
    <property type="project" value="InterPro"/>
</dbReference>
<dbReference type="InterPro" id="IPR004655">
    <property type="entry name" value="FabH"/>
</dbReference>
<dbReference type="UniPathway" id="UPA00094"/>
<evidence type="ECO:0000313" key="17">
    <source>
        <dbReference type="EMBL" id="TQQ84668.1"/>
    </source>
</evidence>
<comment type="function">
    <text evidence="14">Catalyzes the condensation reaction of fatty acid synthesis by the addition to an acyl acceptor of two carbons from malonyl-ACP. Catalyzes the first condensation reaction which initiates fatty acid synthesis and may therefore play a role in governing the total rate of fatty acid production. Possesses both acetoacetyl-ACP synthase and acetyl transacylase activities. Its substrate specificity determines the biosynthesis of branched-chain and/or straight-chain of fatty acids.</text>
</comment>
<keyword evidence="5 14" id="KW-0276">Fatty acid metabolism</keyword>
<comment type="catalytic activity">
    <reaction evidence="13">
        <text>3-methylbutanoyl-CoA + malonyl-[ACP] + H(+) = 5-methyl-3-oxohexanoyl-[ACP] + CO2 + CoA</text>
        <dbReference type="Rhea" id="RHEA:42272"/>
        <dbReference type="Rhea" id="RHEA-COMP:9623"/>
        <dbReference type="Rhea" id="RHEA-COMP:9941"/>
        <dbReference type="ChEBI" id="CHEBI:15378"/>
        <dbReference type="ChEBI" id="CHEBI:16526"/>
        <dbReference type="ChEBI" id="CHEBI:57287"/>
        <dbReference type="ChEBI" id="CHEBI:57345"/>
        <dbReference type="ChEBI" id="CHEBI:78449"/>
        <dbReference type="ChEBI" id="CHEBI:78822"/>
        <dbReference type="EC" id="2.3.1.300"/>
    </reaction>
    <physiologicalReaction direction="left-to-right" evidence="13">
        <dbReference type="Rhea" id="RHEA:42273"/>
    </physiologicalReaction>
</comment>
<accession>A0A544QVE5</accession>
<dbReference type="Pfam" id="PF08545">
    <property type="entry name" value="ACP_syn_III"/>
    <property type="match status" value="1"/>
</dbReference>
<keyword evidence="9 14" id="KW-0012">Acyltransferase</keyword>
<gene>
    <name evidence="14" type="primary">fabH</name>
    <name evidence="17" type="ORF">EXD82_05630</name>
</gene>
<evidence type="ECO:0000256" key="6">
    <source>
        <dbReference type="ARBA" id="ARBA00023098"/>
    </source>
</evidence>
<comment type="caution">
    <text evidence="17">The sequence shown here is derived from an EMBL/GenBank/DDBJ whole genome shotgun (WGS) entry which is preliminary data.</text>
</comment>
<dbReference type="RefSeq" id="WP_142535939.1">
    <property type="nucleotide sequence ID" value="NZ_SGJB01000008.1"/>
</dbReference>
<evidence type="ECO:0000256" key="11">
    <source>
        <dbReference type="ARBA" id="ARBA00052407"/>
    </source>
</evidence>
<dbReference type="NCBIfam" id="NF006829">
    <property type="entry name" value="PRK09352.1"/>
    <property type="match status" value="1"/>
</dbReference>
<sequence>MNIKAGIVGVGSYVPKEIHDNFYFEKIMDTSDEWIRTRTGIRERRVADESQATSDLASEAAKRALEDANINAEDVDMLIVATVSPDKILPSTACIVQDNIGAVNASAFDISAACSGFIYALNIAKQFVENGVYKNVLIIGAETLSRFLNYDDRSSSILFGDGAGAAVIAPVEGKGIMSACMGADGSGKDYLDIPAGGSRNTASEDTVNSNLHKIRMAGSDVFKFAVRKMAETSLEAIEKAGLGLEDIDYLIPHQANIRIIEASAKRLKLGMDKVYVNLDSYGNMSAASIPVAMDEAYRKGKLKKGDTVVLVGFGGGLTWAASVLEWSK</sequence>
<dbReference type="InterPro" id="IPR016039">
    <property type="entry name" value="Thiolase-like"/>
</dbReference>
<feature type="region of interest" description="ACP-binding" evidence="14">
    <location>
        <begin position="254"/>
        <end position="258"/>
    </location>
</feature>
<evidence type="ECO:0000256" key="10">
    <source>
        <dbReference type="ARBA" id="ARBA00051096"/>
    </source>
</evidence>
<dbReference type="PANTHER" id="PTHR43091">
    <property type="entry name" value="3-OXOACYL-[ACYL-CARRIER-PROTEIN] SYNTHASE"/>
    <property type="match status" value="1"/>
</dbReference>
<dbReference type="OrthoDB" id="9815506at2"/>
<dbReference type="GO" id="GO:0006633">
    <property type="term" value="P:fatty acid biosynthetic process"/>
    <property type="evidence" value="ECO:0007669"/>
    <property type="project" value="UniProtKB-UniRule"/>
</dbReference>
<evidence type="ECO:0000259" key="16">
    <source>
        <dbReference type="Pfam" id="PF08545"/>
    </source>
</evidence>
<keyword evidence="7 14" id="KW-0275">Fatty acid biosynthesis</keyword>
<dbReference type="HAMAP" id="MF_01815">
    <property type="entry name" value="FabH"/>
    <property type="match status" value="1"/>
</dbReference>
<evidence type="ECO:0000259" key="15">
    <source>
        <dbReference type="Pfam" id="PF08541"/>
    </source>
</evidence>
<dbReference type="Pfam" id="PF08541">
    <property type="entry name" value="ACP_syn_III_C"/>
    <property type="match status" value="1"/>
</dbReference>
<evidence type="ECO:0000256" key="8">
    <source>
        <dbReference type="ARBA" id="ARBA00023268"/>
    </source>
</evidence>
<comment type="subunit">
    <text evidence="14">Homodimer.</text>
</comment>
<proteinExistence type="inferred from homology"/>